<organism evidence="2 3">
    <name type="scientific">Ephemerocybe angulata</name>
    <dbReference type="NCBI Taxonomy" id="980116"/>
    <lineage>
        <taxon>Eukaryota</taxon>
        <taxon>Fungi</taxon>
        <taxon>Dikarya</taxon>
        <taxon>Basidiomycota</taxon>
        <taxon>Agaricomycotina</taxon>
        <taxon>Agaricomycetes</taxon>
        <taxon>Agaricomycetidae</taxon>
        <taxon>Agaricales</taxon>
        <taxon>Agaricineae</taxon>
        <taxon>Psathyrellaceae</taxon>
        <taxon>Ephemerocybe</taxon>
    </lineage>
</organism>
<proteinExistence type="predicted"/>
<evidence type="ECO:0000313" key="3">
    <source>
        <dbReference type="Proteomes" id="UP000521943"/>
    </source>
</evidence>
<dbReference type="AlphaFoldDB" id="A0A8H6HP84"/>
<gene>
    <name evidence="2" type="ORF">DFP72DRAFT_818082</name>
</gene>
<dbReference type="EMBL" id="JACGCI010000058">
    <property type="protein sequence ID" value="KAF6750131.1"/>
    <property type="molecule type" value="Genomic_DNA"/>
</dbReference>
<keyword evidence="3" id="KW-1185">Reference proteome</keyword>
<accession>A0A8H6HP84</accession>
<sequence>MAGYSPPQREDVTQWTPLEGPPCTATNFTPDPHTVPKSNWNRATAKVFVETFLAADDPTFQGFSRSEIESGFFKRVKSWQYRVKNPLTEEEKQEKRRKERKRTLYQRRLRSTMVHPEARRHSEMVKAYGASGMSTDESEHETTGTGAASYNVKSKFWRHPEAEPCFSILDALHRNTRFRPGGSKKIIRKRGGQERIRVVSANPKQSTSEPVLGLPSHLYHPRLDGSAVAAQSSEVRYDFHNTTGIINIATNNTGRLNTLRHFR</sequence>
<evidence type="ECO:0000256" key="1">
    <source>
        <dbReference type="SAM" id="MobiDB-lite"/>
    </source>
</evidence>
<dbReference type="Proteomes" id="UP000521943">
    <property type="component" value="Unassembled WGS sequence"/>
</dbReference>
<evidence type="ECO:0000313" key="2">
    <source>
        <dbReference type="EMBL" id="KAF6750131.1"/>
    </source>
</evidence>
<feature type="region of interest" description="Disordered" evidence="1">
    <location>
        <begin position="1"/>
        <end position="38"/>
    </location>
</feature>
<name>A0A8H6HP84_9AGAR</name>
<reference evidence="2 3" key="1">
    <citation type="submission" date="2020-07" db="EMBL/GenBank/DDBJ databases">
        <title>Comparative genomics of pyrophilous fungi reveals a link between fire events and developmental genes.</title>
        <authorList>
            <consortium name="DOE Joint Genome Institute"/>
            <person name="Steindorff A.S."/>
            <person name="Carver A."/>
            <person name="Calhoun S."/>
            <person name="Stillman K."/>
            <person name="Liu H."/>
            <person name="Lipzen A."/>
            <person name="Pangilinan J."/>
            <person name="Labutti K."/>
            <person name="Bruns T.D."/>
            <person name="Grigoriev I.V."/>
        </authorList>
    </citation>
    <scope>NUCLEOTIDE SEQUENCE [LARGE SCALE GENOMIC DNA]</scope>
    <source>
        <strain evidence="2 3">CBS 144469</strain>
    </source>
</reference>
<dbReference type="OrthoDB" id="3224221at2759"/>
<comment type="caution">
    <text evidence="2">The sequence shown here is derived from an EMBL/GenBank/DDBJ whole genome shotgun (WGS) entry which is preliminary data.</text>
</comment>
<protein>
    <submittedName>
        <fullName evidence="2">Uncharacterized protein</fullName>
    </submittedName>
</protein>